<comment type="caution">
    <text evidence="2">The sequence shown here is derived from an EMBL/GenBank/DDBJ whole genome shotgun (WGS) entry which is preliminary data.</text>
</comment>
<sequence length="122" mass="14056">MDLPRGRVPAWKCPSATSRPPPMRGKNCRGWKKPRKSLRAKERKFGAIRAGGRSECYRAGVDPSECERERMVISLMWGRLEDGIPQSRDRESRPMRRQTFRPPFGRPWANLTGLPYDGKKTT</sequence>
<dbReference type="EMBL" id="BGPR01000662">
    <property type="protein sequence ID" value="GBM30495.1"/>
    <property type="molecule type" value="Genomic_DNA"/>
</dbReference>
<evidence type="ECO:0000313" key="3">
    <source>
        <dbReference type="Proteomes" id="UP000499080"/>
    </source>
</evidence>
<feature type="compositionally biased region" description="Basic and acidic residues" evidence="1">
    <location>
        <begin position="84"/>
        <end position="94"/>
    </location>
</feature>
<reference evidence="2 3" key="1">
    <citation type="journal article" date="2019" name="Sci. Rep.">
        <title>Orb-weaving spider Araneus ventricosus genome elucidates the spidroin gene catalogue.</title>
        <authorList>
            <person name="Kono N."/>
            <person name="Nakamura H."/>
            <person name="Ohtoshi R."/>
            <person name="Moran D.A.P."/>
            <person name="Shinohara A."/>
            <person name="Yoshida Y."/>
            <person name="Fujiwara M."/>
            <person name="Mori M."/>
            <person name="Tomita M."/>
            <person name="Arakawa K."/>
        </authorList>
    </citation>
    <scope>NUCLEOTIDE SEQUENCE [LARGE SCALE GENOMIC DNA]</scope>
</reference>
<evidence type="ECO:0000256" key="1">
    <source>
        <dbReference type="SAM" id="MobiDB-lite"/>
    </source>
</evidence>
<proteinExistence type="predicted"/>
<gene>
    <name evidence="2" type="ORF">AVEN_156253_1</name>
</gene>
<feature type="compositionally biased region" description="Basic residues" evidence="1">
    <location>
        <begin position="26"/>
        <end position="36"/>
    </location>
</feature>
<dbReference type="Proteomes" id="UP000499080">
    <property type="component" value="Unassembled WGS sequence"/>
</dbReference>
<evidence type="ECO:0000313" key="2">
    <source>
        <dbReference type="EMBL" id="GBM30495.1"/>
    </source>
</evidence>
<accession>A0A4Y2ERG1</accession>
<dbReference type="AlphaFoldDB" id="A0A4Y2ERG1"/>
<feature type="region of interest" description="Disordered" evidence="1">
    <location>
        <begin position="1"/>
        <end position="36"/>
    </location>
</feature>
<name>A0A4Y2ERG1_ARAVE</name>
<protein>
    <submittedName>
        <fullName evidence="2">Uncharacterized protein</fullName>
    </submittedName>
</protein>
<organism evidence="2 3">
    <name type="scientific">Araneus ventricosus</name>
    <name type="common">Orbweaver spider</name>
    <name type="synonym">Epeira ventricosa</name>
    <dbReference type="NCBI Taxonomy" id="182803"/>
    <lineage>
        <taxon>Eukaryota</taxon>
        <taxon>Metazoa</taxon>
        <taxon>Ecdysozoa</taxon>
        <taxon>Arthropoda</taxon>
        <taxon>Chelicerata</taxon>
        <taxon>Arachnida</taxon>
        <taxon>Araneae</taxon>
        <taxon>Araneomorphae</taxon>
        <taxon>Entelegynae</taxon>
        <taxon>Araneoidea</taxon>
        <taxon>Araneidae</taxon>
        <taxon>Araneus</taxon>
    </lineage>
</organism>
<feature type="region of interest" description="Disordered" evidence="1">
    <location>
        <begin position="84"/>
        <end position="122"/>
    </location>
</feature>
<keyword evidence="3" id="KW-1185">Reference proteome</keyword>